<sequence>MPMVFTNDHSTPLFSSQWTPTTAEGYAGTCIFLIALAVISRGLSVWRHAMEIRWQEQRYAPIADDQVSDHEKQCDYAAEKSDEVVVLITRERKERVQTSRISRHSSRSIPWRLGTDLPRACIFVLQAGVGYLLMLAAMTLNVGYFLSILGGLFLGELVLGRYMVSDDGHH</sequence>
<dbReference type="GO" id="GO:0005375">
    <property type="term" value="F:copper ion transmembrane transporter activity"/>
    <property type="evidence" value="ECO:0007669"/>
    <property type="project" value="UniProtKB-UniRule"/>
</dbReference>
<name>A0A6J3MJ02_9PEZI</name>
<dbReference type="OrthoDB" id="73901at2759"/>
<keyword evidence="4" id="KW-0406">Ion transport</keyword>
<protein>
    <recommendedName>
        <fullName evidence="4">Copper transport protein</fullName>
    </recommendedName>
</protein>
<feature type="transmembrane region" description="Helical" evidence="4">
    <location>
        <begin position="25"/>
        <end position="43"/>
    </location>
</feature>
<keyword evidence="1 4" id="KW-0812">Transmembrane</keyword>
<dbReference type="GeneID" id="54364004"/>
<dbReference type="AlphaFoldDB" id="A0A6J3MJ02"/>
<evidence type="ECO:0000256" key="3">
    <source>
        <dbReference type="ARBA" id="ARBA00023136"/>
    </source>
</evidence>
<dbReference type="RefSeq" id="XP_033464735.1">
    <property type="nucleotide sequence ID" value="XM_033606204.1"/>
</dbReference>
<keyword evidence="4" id="KW-0813">Transport</keyword>
<evidence type="ECO:0000313" key="6">
    <source>
        <dbReference type="RefSeq" id="XP_033464735.1"/>
    </source>
</evidence>
<comment type="similarity">
    <text evidence="4">Belongs to the copper transporter (Ctr) (TC 1.A.56) family. SLC31A subfamily.</text>
</comment>
<reference evidence="6" key="2">
    <citation type="submission" date="2020-04" db="EMBL/GenBank/DDBJ databases">
        <authorList>
            <consortium name="NCBI Genome Project"/>
        </authorList>
    </citation>
    <scope>NUCLEOTIDE SEQUENCE</scope>
    <source>
        <strain evidence="6">CBS 342.82</strain>
    </source>
</reference>
<comment type="subcellular location">
    <subcellularLocation>
        <location evidence="4">Membrane</location>
        <topology evidence="4">Multi-pass membrane protein</topology>
    </subcellularLocation>
</comment>
<dbReference type="PANTHER" id="PTHR12483">
    <property type="entry name" value="SOLUTE CARRIER FAMILY 31 COPPER TRANSPORTERS"/>
    <property type="match status" value="1"/>
</dbReference>
<organism evidence="6">
    <name type="scientific">Dissoconium aciculare CBS 342.82</name>
    <dbReference type="NCBI Taxonomy" id="1314786"/>
    <lineage>
        <taxon>Eukaryota</taxon>
        <taxon>Fungi</taxon>
        <taxon>Dikarya</taxon>
        <taxon>Ascomycota</taxon>
        <taxon>Pezizomycotina</taxon>
        <taxon>Dothideomycetes</taxon>
        <taxon>Dothideomycetidae</taxon>
        <taxon>Mycosphaerellales</taxon>
        <taxon>Dissoconiaceae</taxon>
        <taxon>Dissoconium</taxon>
    </lineage>
</organism>
<accession>A0A6J3MJ02</accession>
<keyword evidence="3 4" id="KW-0472">Membrane</keyword>
<evidence type="ECO:0000313" key="5">
    <source>
        <dbReference type="Proteomes" id="UP000504637"/>
    </source>
</evidence>
<dbReference type="PANTHER" id="PTHR12483:SF120">
    <property type="entry name" value="HIGH-AFFINITY COPPER TRANSPORTER CTRA2"/>
    <property type="match status" value="1"/>
</dbReference>
<evidence type="ECO:0000256" key="1">
    <source>
        <dbReference type="ARBA" id="ARBA00022692"/>
    </source>
</evidence>
<dbReference type="InterPro" id="IPR007274">
    <property type="entry name" value="Cop_transporter"/>
</dbReference>
<keyword evidence="4" id="KW-0187">Copper transport</keyword>
<keyword evidence="5" id="KW-1185">Reference proteome</keyword>
<dbReference type="GO" id="GO:0005886">
    <property type="term" value="C:plasma membrane"/>
    <property type="evidence" value="ECO:0007669"/>
    <property type="project" value="TreeGrafter"/>
</dbReference>
<keyword evidence="4" id="KW-0186">Copper</keyword>
<reference evidence="6" key="3">
    <citation type="submission" date="2025-08" db="UniProtKB">
        <authorList>
            <consortium name="RefSeq"/>
        </authorList>
    </citation>
    <scope>IDENTIFICATION</scope>
    <source>
        <strain evidence="6">CBS 342.82</strain>
    </source>
</reference>
<gene>
    <name evidence="6" type="ORF">K489DRAFT_386198</name>
</gene>
<evidence type="ECO:0000256" key="2">
    <source>
        <dbReference type="ARBA" id="ARBA00022989"/>
    </source>
</evidence>
<reference evidence="6" key="1">
    <citation type="submission" date="2020-01" db="EMBL/GenBank/DDBJ databases">
        <authorList>
            <consortium name="DOE Joint Genome Institute"/>
            <person name="Haridas S."/>
            <person name="Albert R."/>
            <person name="Binder M."/>
            <person name="Bloem J."/>
            <person name="Labutti K."/>
            <person name="Salamov A."/>
            <person name="Andreopoulos B."/>
            <person name="Baker S.E."/>
            <person name="Barry K."/>
            <person name="Bills G."/>
            <person name="Bluhm B.H."/>
            <person name="Cannon C."/>
            <person name="Castanera R."/>
            <person name="Culley D.E."/>
            <person name="Daum C."/>
            <person name="Ezra D."/>
            <person name="Gonzalez J.B."/>
            <person name="Henrissat B."/>
            <person name="Kuo A."/>
            <person name="Liang C."/>
            <person name="Lipzen A."/>
            <person name="Lutzoni F."/>
            <person name="Magnuson J."/>
            <person name="Mondo S."/>
            <person name="Nolan M."/>
            <person name="Ohm R."/>
            <person name="Pangilinan J."/>
            <person name="Park H.-J."/>
            <person name="Ramirez L."/>
            <person name="Alfaro M."/>
            <person name="Sun H."/>
            <person name="Tritt A."/>
            <person name="Yoshinaga Y."/>
            <person name="Zwiers L.-H."/>
            <person name="Turgeon B.G."/>
            <person name="Goodwin S.B."/>
            <person name="Spatafora J.W."/>
            <person name="Crous P.W."/>
            <person name="Grigoriev I.V."/>
        </authorList>
    </citation>
    <scope>NUCLEOTIDE SEQUENCE</scope>
    <source>
        <strain evidence="6">CBS 342.82</strain>
    </source>
</reference>
<dbReference type="Pfam" id="PF04145">
    <property type="entry name" value="Ctr"/>
    <property type="match status" value="1"/>
</dbReference>
<proteinExistence type="inferred from homology"/>
<evidence type="ECO:0000256" key="4">
    <source>
        <dbReference type="RuleBase" id="RU367022"/>
    </source>
</evidence>
<dbReference type="Proteomes" id="UP000504637">
    <property type="component" value="Unplaced"/>
</dbReference>
<keyword evidence="2 4" id="KW-1133">Transmembrane helix</keyword>